<dbReference type="EMBL" id="PGOL01001992">
    <property type="protein sequence ID" value="PKI51796.1"/>
    <property type="molecule type" value="Genomic_DNA"/>
</dbReference>
<accession>A0A2I0J7Z0</accession>
<dbReference type="AlphaFoldDB" id="A0A2I0J7Z0"/>
<keyword evidence="1" id="KW-0472">Membrane</keyword>
<feature type="transmembrane region" description="Helical" evidence="1">
    <location>
        <begin position="524"/>
        <end position="544"/>
    </location>
</feature>
<dbReference type="Proteomes" id="UP000233551">
    <property type="component" value="Unassembled WGS sequence"/>
</dbReference>
<keyword evidence="1" id="KW-0812">Transmembrane</keyword>
<comment type="caution">
    <text evidence="2">The sequence shown here is derived from an EMBL/GenBank/DDBJ whole genome shotgun (WGS) entry which is preliminary data.</text>
</comment>
<reference evidence="2 3" key="1">
    <citation type="submission" date="2017-11" db="EMBL/GenBank/DDBJ databases">
        <title>De-novo sequencing of pomegranate (Punica granatum L.) genome.</title>
        <authorList>
            <person name="Akparov Z."/>
            <person name="Amiraslanov A."/>
            <person name="Hajiyeva S."/>
            <person name="Abbasov M."/>
            <person name="Kaur K."/>
            <person name="Hamwieh A."/>
            <person name="Solovyev V."/>
            <person name="Salamov A."/>
            <person name="Braich B."/>
            <person name="Kosarev P."/>
            <person name="Mahmoud A."/>
            <person name="Hajiyev E."/>
            <person name="Babayeva S."/>
            <person name="Izzatullayeva V."/>
            <person name="Mammadov A."/>
            <person name="Mammadov A."/>
            <person name="Sharifova S."/>
            <person name="Ojaghi J."/>
            <person name="Eynullazada K."/>
            <person name="Bayramov B."/>
            <person name="Abdulazimova A."/>
            <person name="Shahmuradov I."/>
        </authorList>
    </citation>
    <scope>NUCLEOTIDE SEQUENCE [LARGE SCALE GENOMIC DNA]</scope>
    <source>
        <strain evidence="3">cv. AG2017</strain>
        <tissue evidence="2">Leaf</tissue>
    </source>
</reference>
<proteinExistence type="predicted"/>
<evidence type="ECO:0000256" key="1">
    <source>
        <dbReference type="SAM" id="Phobius"/>
    </source>
</evidence>
<evidence type="ECO:0000313" key="3">
    <source>
        <dbReference type="Proteomes" id="UP000233551"/>
    </source>
</evidence>
<protein>
    <submittedName>
        <fullName evidence="2">Uncharacterized protein</fullName>
    </submittedName>
</protein>
<sequence length="564" mass="63024">MTNNEIVCYNIVSDVDKNNAKWNYNDSFHTSYHSQTLALTLCFARALQLCRATSPVHISFIFHKSPESPHSCLAIVPGHLACTHFFHTSQIRRVTSLLPCNCAGPPRLCTFPSYFANLPSHLTRALQLCRTTSHVHISFILHKSAESPHSCLATVPSHLAFHSVCAPCILQNSTGPRPCTPQVHWVGTCEQMQFIRYALHIVKLHRASPVHPAIHSAMRPCILQLYRATSPVHISFYASQISRVTSLVLLATLPATSLVHISFYASQISRVTSLVLLATLPGHLACAHFLHTSQIRRVTSLVPCNCAEPPRMYTFPSYFTNPPSHLTRALQLCRATSHVHISFILHKSAESPHSCLATVPSHLACAHFLLCFANQPSHLTRASCNFTGPPRLCTFLFMLRKSAESPHSCFLQLYLATSPVHISFYASQINRVTSLVLLATLPGHLAYAHFLLCFANLPSHLTRTLQLCRTTTPLQTLFKTLQYCRAPSLVLLTNPSGLLAHSSLQTTGHASTVFYTTLFIKPRYFFTLNMYFVHTLSFAAKFAYVSLRFPFFCTSYDIPRTSKR</sequence>
<keyword evidence="1" id="KW-1133">Transmembrane helix</keyword>
<evidence type="ECO:0000313" key="2">
    <source>
        <dbReference type="EMBL" id="PKI51796.1"/>
    </source>
</evidence>
<organism evidence="2 3">
    <name type="scientific">Punica granatum</name>
    <name type="common">Pomegranate</name>
    <dbReference type="NCBI Taxonomy" id="22663"/>
    <lineage>
        <taxon>Eukaryota</taxon>
        <taxon>Viridiplantae</taxon>
        <taxon>Streptophyta</taxon>
        <taxon>Embryophyta</taxon>
        <taxon>Tracheophyta</taxon>
        <taxon>Spermatophyta</taxon>
        <taxon>Magnoliopsida</taxon>
        <taxon>eudicotyledons</taxon>
        <taxon>Gunneridae</taxon>
        <taxon>Pentapetalae</taxon>
        <taxon>rosids</taxon>
        <taxon>malvids</taxon>
        <taxon>Myrtales</taxon>
        <taxon>Lythraceae</taxon>
        <taxon>Punica</taxon>
    </lineage>
</organism>
<gene>
    <name evidence="2" type="ORF">CRG98_027844</name>
</gene>
<name>A0A2I0J7Z0_PUNGR</name>
<keyword evidence="3" id="KW-1185">Reference proteome</keyword>